<protein>
    <submittedName>
        <fullName evidence="1">Uncharacterized protein</fullName>
    </submittedName>
</protein>
<proteinExistence type="predicted"/>
<dbReference type="Proteomes" id="UP000641588">
    <property type="component" value="Unassembled WGS sequence"/>
</dbReference>
<keyword evidence="2" id="KW-1185">Reference proteome</keyword>
<dbReference type="AlphaFoldDB" id="A0A972GNF1"/>
<dbReference type="EMBL" id="WHOD01000052">
    <property type="protein sequence ID" value="NOU93904.1"/>
    <property type="molecule type" value="Genomic_DNA"/>
</dbReference>
<evidence type="ECO:0000313" key="1">
    <source>
        <dbReference type="EMBL" id="NOU93904.1"/>
    </source>
</evidence>
<sequence>MKRKNIILISAAAIILLGILCTAKLYTSNASNNDFVFTVDGIPVANEEFYIFYQNNKAMTANYFKTKYNIDYSAAFWTSTYNGENPSDYAKHKAIDELKKFKIEQLIMQEHKIIKDLSFDHFTDNLDAENKERRRKIENKEPVYGLTQFNKMQYYSYLHATHYANMINSLMDNPAYNSSDSVYREYYERQKHFYSKGFKLEGQLITTASPTYETIFKSIKEGKLDSGNSIVLENLTLNLEEISKEELTKRSLYEVALKLNENEFSEIFPYNNVNAIFKLTKKQSLGYKSFDDVKSDVKKLYINDKIQEQITDRLKTAKVIINQPVYDKLMLN</sequence>
<comment type="caution">
    <text evidence="1">The sequence shown here is derived from an EMBL/GenBank/DDBJ whole genome shotgun (WGS) entry which is preliminary data.</text>
</comment>
<accession>A0A972GNF1</accession>
<reference evidence="1" key="1">
    <citation type="submission" date="2019-10" db="EMBL/GenBank/DDBJ databases">
        <title>Description of Paenibacillus glebae sp. nov.</title>
        <authorList>
            <person name="Carlier A."/>
            <person name="Qi S."/>
        </authorList>
    </citation>
    <scope>NUCLEOTIDE SEQUENCE</scope>
    <source>
        <strain evidence="1">LMG 31456</strain>
    </source>
</reference>
<gene>
    <name evidence="1" type="ORF">GC093_11850</name>
</gene>
<organism evidence="1 2">
    <name type="scientific">Paenibacillus foliorum</name>
    <dbReference type="NCBI Taxonomy" id="2654974"/>
    <lineage>
        <taxon>Bacteria</taxon>
        <taxon>Bacillati</taxon>
        <taxon>Bacillota</taxon>
        <taxon>Bacilli</taxon>
        <taxon>Bacillales</taxon>
        <taxon>Paenibacillaceae</taxon>
        <taxon>Paenibacillus</taxon>
    </lineage>
</organism>
<dbReference type="RefSeq" id="WP_171652112.1">
    <property type="nucleotide sequence ID" value="NZ_WHOD01000052.1"/>
</dbReference>
<evidence type="ECO:0000313" key="2">
    <source>
        <dbReference type="Proteomes" id="UP000641588"/>
    </source>
</evidence>
<name>A0A972GNF1_9BACL</name>